<protein>
    <recommendedName>
        <fullName evidence="1">HTH cro/C1-type domain-containing protein</fullName>
    </recommendedName>
</protein>
<evidence type="ECO:0000313" key="4">
    <source>
        <dbReference type="Proteomes" id="UP000037800"/>
    </source>
</evidence>
<dbReference type="AlphaFoldDB" id="A0A0N1MNC1"/>
<feature type="domain" description="HTH cro/C1-type" evidence="1">
    <location>
        <begin position="18"/>
        <end position="72"/>
    </location>
</feature>
<reference evidence="4 5" key="1">
    <citation type="submission" date="2014-06" db="EMBL/GenBank/DDBJ databases">
        <title>Helicobacter pullorum isolates in fresh chicken meat - phenotypic and genotypic features.</title>
        <authorList>
            <person name="Borges V."/>
            <person name="Santos A."/>
            <person name="Correia C.B."/>
            <person name="Saraiva M."/>
            <person name="Menard A."/>
            <person name="Vieira L."/>
            <person name="Sampaio D.A."/>
            <person name="Gomes J.P."/>
            <person name="Oleastro M."/>
        </authorList>
    </citation>
    <scope>NUCLEOTIDE SEQUENCE [LARGE SCALE GENOMIC DNA]</scope>
    <source>
        <strain evidence="3 5">229334/12</strain>
        <strain evidence="2 4">229336/12</strain>
    </source>
</reference>
<evidence type="ECO:0000313" key="3">
    <source>
        <dbReference type="EMBL" id="KPH54976.1"/>
    </source>
</evidence>
<dbReference type="Pfam" id="PF01381">
    <property type="entry name" value="HTH_3"/>
    <property type="match status" value="1"/>
</dbReference>
<organism evidence="3 5">
    <name type="scientific">Helicobacter pullorum</name>
    <dbReference type="NCBI Taxonomy" id="35818"/>
    <lineage>
        <taxon>Bacteria</taxon>
        <taxon>Pseudomonadati</taxon>
        <taxon>Campylobacterota</taxon>
        <taxon>Epsilonproteobacteria</taxon>
        <taxon>Campylobacterales</taxon>
        <taxon>Helicobacteraceae</taxon>
        <taxon>Helicobacter</taxon>
    </lineage>
</organism>
<gene>
    <name evidence="3" type="ORF">HPU229334_11300</name>
    <name evidence="2" type="ORF">HPU229336_04950</name>
</gene>
<proteinExistence type="predicted"/>
<dbReference type="InterPro" id="IPR001387">
    <property type="entry name" value="Cro/C1-type_HTH"/>
</dbReference>
<dbReference type="EMBL" id="JNOC01000078">
    <property type="protein sequence ID" value="KPH54976.1"/>
    <property type="molecule type" value="Genomic_DNA"/>
</dbReference>
<dbReference type="Proteomes" id="UP000037800">
    <property type="component" value="Unassembled WGS sequence"/>
</dbReference>
<dbReference type="PROSITE" id="PS50943">
    <property type="entry name" value="HTH_CROC1"/>
    <property type="match status" value="1"/>
</dbReference>
<dbReference type="PATRIC" id="fig|35818.10.peg.1012"/>
<dbReference type="EMBL" id="JNUR01000035">
    <property type="protein sequence ID" value="KPH50053.1"/>
    <property type="molecule type" value="Genomic_DNA"/>
</dbReference>
<evidence type="ECO:0000313" key="5">
    <source>
        <dbReference type="Proteomes" id="UP000037997"/>
    </source>
</evidence>
<dbReference type="RefSeq" id="WP_005023128.1">
    <property type="nucleotide sequence ID" value="NZ_CABKNZ010000039.1"/>
</dbReference>
<evidence type="ECO:0000259" key="1">
    <source>
        <dbReference type="PROSITE" id="PS50943"/>
    </source>
</evidence>
<dbReference type="SMART" id="SM00530">
    <property type="entry name" value="HTH_XRE"/>
    <property type="match status" value="1"/>
</dbReference>
<dbReference type="GO" id="GO:0003677">
    <property type="term" value="F:DNA binding"/>
    <property type="evidence" value="ECO:0007669"/>
    <property type="project" value="InterPro"/>
</dbReference>
<evidence type="ECO:0000313" key="2">
    <source>
        <dbReference type="EMBL" id="KPH50053.1"/>
    </source>
</evidence>
<accession>A0A0N1MNC1</accession>
<comment type="caution">
    <text evidence="3">The sequence shown here is derived from an EMBL/GenBank/DDBJ whole genome shotgun (WGS) entry which is preliminary data.</text>
</comment>
<dbReference type="CDD" id="cd00093">
    <property type="entry name" value="HTH_XRE"/>
    <property type="match status" value="1"/>
</dbReference>
<dbReference type="Gene3D" id="1.10.260.40">
    <property type="entry name" value="lambda repressor-like DNA-binding domains"/>
    <property type="match status" value="1"/>
</dbReference>
<dbReference type="SUPFAM" id="SSF47413">
    <property type="entry name" value="lambda repressor-like DNA-binding domains"/>
    <property type="match status" value="1"/>
</dbReference>
<sequence length="90" mass="10276">MNGDRLLDYNNVIAGERLKIIRESLGLKRNEMAFVLGVTDKLLQNYETGHKKIGIDFAKSIYDVYKANPIFLTFGIGEPILNKNLEDLFK</sequence>
<dbReference type="InterPro" id="IPR010982">
    <property type="entry name" value="Lambda_DNA-bd_dom_sf"/>
</dbReference>
<dbReference type="Proteomes" id="UP000037997">
    <property type="component" value="Unassembled WGS sequence"/>
</dbReference>
<dbReference type="STRING" id="35818.HPU229336_04950"/>
<name>A0A0N1MNC1_9HELI</name>